<evidence type="ECO:0000313" key="12">
    <source>
        <dbReference type="Proteomes" id="UP000045039"/>
    </source>
</evidence>
<dbReference type="SMR" id="A0A0C6F9J7"/>
<dbReference type="EMBL" id="NSNE01000013">
    <property type="protein sequence ID" value="RPM11532.1"/>
    <property type="molecule type" value="Genomic_DNA"/>
</dbReference>
<reference evidence="7" key="9">
    <citation type="submission" date="2020-01" db="EMBL/GenBank/DDBJ databases">
        <title>Bacteria Cultured from War Wounds Associated with the Conflict in Eastern Ukraine.</title>
        <authorList>
            <person name="Snesrud E."/>
            <person name="Galac M.R."/>
            <person name="Mc Gann P."/>
            <person name="Valentine K."/>
            <person name="Viacheslav K."/>
        </authorList>
    </citation>
    <scope>NUCLEOTIDE SEQUENCE</scope>
    <source>
        <strain evidence="7">VNMU148</strain>
    </source>
</reference>
<dbReference type="PANTHER" id="PTHR30514">
    <property type="entry name" value="GLUCOKINASE"/>
    <property type="match status" value="1"/>
</dbReference>
<name>A0A0C6F9J7_PSEAI</name>
<organism evidence="9 14">
    <name type="scientific">Pseudomonas aeruginosa</name>
    <dbReference type="NCBI Taxonomy" id="287"/>
    <lineage>
        <taxon>Bacteria</taxon>
        <taxon>Pseudomonadati</taxon>
        <taxon>Pseudomonadota</taxon>
        <taxon>Gammaproteobacteria</taxon>
        <taxon>Pseudomonadales</taxon>
        <taxon>Pseudomonadaceae</taxon>
        <taxon>Pseudomonas</taxon>
    </lineage>
</organism>
<dbReference type="PANTHER" id="PTHR30514:SF18">
    <property type="entry name" value="RPIR-FAMILY TRANSCRIPTIONAL REGULATOR"/>
    <property type="match status" value="1"/>
</dbReference>
<dbReference type="AlphaFoldDB" id="A0A0C6F9J7"/>
<reference evidence="6 17" key="8">
    <citation type="submission" date="2019-11" db="EMBL/GenBank/DDBJ databases">
        <title>Genomes of ocular Pseudomonas aeruginosa isolates.</title>
        <authorList>
            <person name="Khan M."/>
            <person name="Rice S.A."/>
            <person name="Willcox M.D.P."/>
            <person name="Stapleton F."/>
        </authorList>
    </citation>
    <scope>NUCLEOTIDE SEQUENCE [LARGE SCALE GENOMIC DNA]</scope>
    <source>
        <strain evidence="6 17">PA221</strain>
    </source>
</reference>
<proteinExistence type="predicted"/>
<evidence type="ECO:0000256" key="2">
    <source>
        <dbReference type="ARBA" id="ARBA00023125"/>
    </source>
</evidence>
<evidence type="ECO:0000313" key="16">
    <source>
        <dbReference type="Proteomes" id="UP000284767"/>
    </source>
</evidence>
<dbReference type="EMBL" id="QORE01000461">
    <property type="protein sequence ID" value="RCI74047.1"/>
    <property type="molecule type" value="Genomic_DNA"/>
</dbReference>
<evidence type="ECO:0000313" key="17">
    <source>
        <dbReference type="Proteomes" id="UP000433532"/>
    </source>
</evidence>
<dbReference type="Proteomes" id="UP000644192">
    <property type="component" value="Unassembled WGS sequence"/>
</dbReference>
<evidence type="ECO:0000313" key="5">
    <source>
        <dbReference type="EMBL" id="CRO11118.1"/>
    </source>
</evidence>
<evidence type="ECO:0000313" key="15">
    <source>
        <dbReference type="Proteomes" id="UP000270834"/>
    </source>
</evidence>
<evidence type="ECO:0000313" key="10">
    <source>
        <dbReference type="EMBL" id="RMS53054.1"/>
    </source>
</evidence>
<reference evidence="11 16" key="4">
    <citation type="submission" date="2017-08" db="EMBL/GenBank/DDBJ databases">
        <authorList>
            <person name="Feschi L."/>
            <person name="Jeukens J."/>
            <person name="Emond-Rheault J.-G."/>
            <person name="Kukavica-Ibrulj I."/>
            <person name="Boyle B."/>
            <person name="Levesque R.C."/>
        </authorList>
    </citation>
    <scope>NUCLEOTIDE SEQUENCE [LARGE SCALE GENOMIC DNA]</scope>
    <source>
        <strain evidence="11 16">PA-W36</strain>
    </source>
</reference>
<dbReference type="OMA" id="ICVGLRR"/>
<dbReference type="EMBL" id="CVVU01000033">
    <property type="protein sequence ID" value="CRO11118.1"/>
    <property type="molecule type" value="Genomic_DNA"/>
</dbReference>
<dbReference type="InterPro" id="IPR046348">
    <property type="entry name" value="SIS_dom_sf"/>
</dbReference>
<dbReference type="Proteomes" id="UP000253594">
    <property type="component" value="Unassembled WGS sequence"/>
</dbReference>
<dbReference type="Proteomes" id="UP000270834">
    <property type="component" value="Unassembled WGS sequence"/>
</dbReference>
<sequence>MQELKQRLASPPAELTPAERKVVRALLDDYPRLGLGPMTRLARHAGVSDPTIMRLVKKLGFAGYGDFQEALLADVDDRLRSPRTLLAERRERMGRDDTWARYLDQAGQSLQQTLGLTRPDDIQRLADWLLDSRLRVHCHGGRFSRFLAGYLVTHLRLLRPQCRLLDDGALLPDQLYDLGRQDLLVLFDYRRYQSQAQHVAQAAKARGTRLVLFTDIYASPLREHADLIVSSPVESASPFDSLVPAMAQVEALVATLVARMGAPLDERLEGIDQLRNAFSSHILEE</sequence>
<dbReference type="SUPFAM" id="SSF53697">
    <property type="entry name" value="SIS domain"/>
    <property type="match status" value="1"/>
</dbReference>
<evidence type="ECO:0000313" key="13">
    <source>
        <dbReference type="Proteomes" id="UP000194857"/>
    </source>
</evidence>
<evidence type="ECO:0000313" key="6">
    <source>
        <dbReference type="EMBL" id="MUI37089.1"/>
    </source>
</evidence>
<feature type="domain" description="HTH rpiR-type" evidence="4">
    <location>
        <begin position="2"/>
        <end position="78"/>
    </location>
</feature>
<accession>A0A0C6F9J7</accession>
<reference evidence="9 14" key="5">
    <citation type="submission" date="2018-07" db="EMBL/GenBank/DDBJ databases">
        <title>Mechanisms of high-level aminoglycoside resistance among Gram-negative pathogens in Brazil.</title>
        <authorList>
            <person name="Ballaben A.S."/>
            <person name="Darini A.L.C."/>
            <person name="Doi Y."/>
        </authorList>
    </citation>
    <scope>NUCLEOTIDE SEQUENCE [LARGE SCALE GENOMIC DNA]</scope>
    <source>
        <strain evidence="9 14">B2-305</strain>
    </source>
</reference>
<evidence type="ECO:0000313" key="9">
    <source>
        <dbReference type="EMBL" id="RCI74047.1"/>
    </source>
</evidence>
<dbReference type="EMBL" id="RBSQ01000750">
    <property type="protein sequence ID" value="RMS53054.1"/>
    <property type="molecule type" value="Genomic_DNA"/>
</dbReference>
<dbReference type="Gene3D" id="3.40.50.10490">
    <property type="entry name" value="Glucose-6-phosphate isomerase like protein, domain 1"/>
    <property type="match status" value="1"/>
</dbReference>
<dbReference type="Proteomes" id="UP000284767">
    <property type="component" value="Unassembled WGS sequence"/>
</dbReference>
<reference evidence="5" key="2">
    <citation type="submission" date="2015-06" db="EMBL/GenBank/DDBJ databases">
        <authorList>
            <person name="Radhakrishnan R."/>
            <person name="Underwood A."/>
            <person name="Al-Shahib A."/>
        </authorList>
    </citation>
    <scope>NUCLEOTIDE SEQUENCE</scope>
    <source>
        <strain evidence="5">P19_London_7_VIM_2_05_10</strain>
    </source>
</reference>
<dbReference type="SUPFAM" id="SSF46689">
    <property type="entry name" value="Homeodomain-like"/>
    <property type="match status" value="1"/>
</dbReference>
<dbReference type="CDD" id="cd05013">
    <property type="entry name" value="SIS_RpiR"/>
    <property type="match status" value="1"/>
</dbReference>
<evidence type="ECO:0000259" key="4">
    <source>
        <dbReference type="PROSITE" id="PS51071"/>
    </source>
</evidence>
<reference evidence="11 16" key="7">
    <citation type="submission" date="2019-01" db="EMBL/GenBank/DDBJ databases">
        <title>The Pseudomonas aeruginosa pan-genome provides new insights on its population structure, horizontal gene transfer and pathogenicity.</title>
        <authorList>
            <person name="Freschi L."/>
            <person name="Vincent A.T."/>
            <person name="Jeukens J."/>
            <person name="Emond-Rheault J.-G."/>
            <person name="Kukavica-Ibrulj I."/>
            <person name="Dupont M.-J."/>
            <person name="Charette S.J."/>
            <person name="Boyle B."/>
            <person name="Levesque R.C."/>
        </authorList>
    </citation>
    <scope>NUCLEOTIDE SEQUENCE [LARGE SCALE GENOMIC DNA]</scope>
    <source>
        <strain evidence="11 16">PA-W36</strain>
    </source>
</reference>
<reference evidence="12" key="1">
    <citation type="submission" date="2015-06" db="EMBL/GenBank/DDBJ databases">
        <authorList>
            <person name="Radhakrishnan Rajesh"/>
            <person name="Underwood Anthony"/>
            <person name="Al-Shahib Ali"/>
        </authorList>
    </citation>
    <scope>NUCLEOTIDE SEQUENCE [LARGE SCALE GENOMIC DNA]</scope>
    <source>
        <strain evidence="12">P19_London_7_VIM_2_05_10</strain>
    </source>
</reference>
<evidence type="ECO:0000256" key="3">
    <source>
        <dbReference type="ARBA" id="ARBA00023163"/>
    </source>
</evidence>
<dbReference type="InterPro" id="IPR001347">
    <property type="entry name" value="SIS_dom"/>
</dbReference>
<dbReference type="GO" id="GO:0003700">
    <property type="term" value="F:DNA-binding transcription factor activity"/>
    <property type="evidence" value="ECO:0007669"/>
    <property type="project" value="InterPro"/>
</dbReference>
<dbReference type="Pfam" id="PF01380">
    <property type="entry name" value="SIS"/>
    <property type="match status" value="1"/>
</dbReference>
<dbReference type="InterPro" id="IPR009057">
    <property type="entry name" value="Homeodomain-like_sf"/>
</dbReference>
<dbReference type="Proteomes" id="UP000194857">
    <property type="component" value="Unassembled WGS sequence"/>
</dbReference>
<dbReference type="PROSITE" id="PS51071">
    <property type="entry name" value="HTH_RPIR"/>
    <property type="match status" value="1"/>
</dbReference>
<dbReference type="Gene3D" id="1.10.10.10">
    <property type="entry name" value="Winged helix-like DNA-binding domain superfamily/Winged helix DNA-binding domain"/>
    <property type="match status" value="1"/>
</dbReference>
<dbReference type="Pfam" id="PF01418">
    <property type="entry name" value="HTH_6"/>
    <property type="match status" value="1"/>
</dbReference>
<evidence type="ECO:0000313" key="8">
    <source>
        <dbReference type="EMBL" id="OTI57202.1"/>
    </source>
</evidence>
<dbReference type="Proteomes" id="UP000433532">
    <property type="component" value="Unassembled WGS sequence"/>
</dbReference>
<dbReference type="GO" id="GO:0097367">
    <property type="term" value="F:carbohydrate derivative binding"/>
    <property type="evidence" value="ECO:0007669"/>
    <property type="project" value="InterPro"/>
</dbReference>
<reference evidence="8 13" key="3">
    <citation type="submission" date="2017-05" db="EMBL/GenBank/DDBJ databases">
        <authorList>
            <person name="Song R."/>
            <person name="Chenine A.L."/>
            <person name="Ruprecht R.M."/>
        </authorList>
    </citation>
    <scope>NUCLEOTIDE SEQUENCE [LARGE SCALE GENOMIC DNA]</scope>
    <source>
        <strain evidence="8 13">S567_C10_BS</strain>
    </source>
</reference>
<dbReference type="InterPro" id="IPR000281">
    <property type="entry name" value="HTH_RpiR"/>
</dbReference>
<dbReference type="InterPro" id="IPR035472">
    <property type="entry name" value="RpiR-like_SIS"/>
</dbReference>
<dbReference type="RefSeq" id="WP_003099726.1">
    <property type="nucleotide sequence ID" value="NZ_AP014651.1"/>
</dbReference>
<dbReference type="EMBL" id="WXZT01000018">
    <property type="protein sequence ID" value="MZZ15439.1"/>
    <property type="molecule type" value="Genomic_DNA"/>
</dbReference>
<reference evidence="10 15" key="6">
    <citation type="submission" date="2018-08" db="EMBL/GenBank/DDBJ databases">
        <title>Recombination of ecologically and evolutionarily significant loci maintains genetic cohesion in the Pseudomonas syringae species complex.</title>
        <authorList>
            <person name="Dillon M."/>
            <person name="Thakur S."/>
            <person name="Almeida R.N.D."/>
            <person name="Weir B.S."/>
            <person name="Guttman D.S."/>
        </authorList>
    </citation>
    <scope>NUCLEOTIDE SEQUENCE [LARGE SCALE GENOMIC DNA]</scope>
    <source>
        <strain evidence="10 15">ICMP 7846</strain>
    </source>
</reference>
<evidence type="ECO:0000256" key="1">
    <source>
        <dbReference type="ARBA" id="ARBA00023015"/>
    </source>
</evidence>
<keyword evidence="3" id="KW-0804">Transcription</keyword>
<dbReference type="Proteomes" id="UP000045039">
    <property type="component" value="Unassembled WGS sequence"/>
</dbReference>
<protein>
    <submittedName>
        <fullName evidence="5">HTH-type transcriptional regulator RpiR</fullName>
    </submittedName>
    <submittedName>
        <fullName evidence="9">MurR/RpiR family transcriptional regulator</fullName>
    </submittedName>
    <submittedName>
        <fullName evidence="6">SIS domain-containing protein</fullName>
    </submittedName>
</protein>
<dbReference type="EMBL" id="NFFZ01000018">
    <property type="protein sequence ID" value="OTI57202.1"/>
    <property type="molecule type" value="Genomic_DNA"/>
</dbReference>
<dbReference type="InterPro" id="IPR036388">
    <property type="entry name" value="WH-like_DNA-bd_sf"/>
</dbReference>
<dbReference type="GO" id="GO:1901135">
    <property type="term" value="P:carbohydrate derivative metabolic process"/>
    <property type="evidence" value="ECO:0007669"/>
    <property type="project" value="InterPro"/>
</dbReference>
<evidence type="ECO:0000313" key="7">
    <source>
        <dbReference type="EMBL" id="MZZ15439.1"/>
    </source>
</evidence>
<gene>
    <name evidence="5" type="primary">rpiR</name>
    <name evidence="10" type="ORF">ALP65_02445</name>
    <name evidence="8" type="ORF">CAZ10_27535</name>
    <name evidence="9" type="ORF">DT376_15085</name>
    <name evidence="6" type="ORF">GNQ48_18965</name>
    <name evidence="7" type="ORF">GUL26_24585</name>
    <name evidence="11" type="ORF">IPC1295_21180</name>
    <name evidence="5" type="ORF">PAERUG_P19_London_7_VIM_2_05_10_00817</name>
</gene>
<evidence type="ECO:0000313" key="11">
    <source>
        <dbReference type="EMBL" id="RPM11532.1"/>
    </source>
</evidence>
<keyword evidence="1" id="KW-0805">Transcription regulation</keyword>
<comment type="caution">
    <text evidence="9">The sequence shown here is derived from an EMBL/GenBank/DDBJ whole genome shotgun (WGS) entry which is preliminary data.</text>
</comment>
<evidence type="ECO:0000313" key="14">
    <source>
        <dbReference type="Proteomes" id="UP000253594"/>
    </source>
</evidence>
<dbReference type="InterPro" id="IPR047640">
    <property type="entry name" value="RpiR-like"/>
</dbReference>
<dbReference type="EMBL" id="WOAD01000016">
    <property type="protein sequence ID" value="MUI37089.1"/>
    <property type="molecule type" value="Genomic_DNA"/>
</dbReference>
<keyword evidence="2" id="KW-0238">DNA-binding</keyword>
<dbReference type="GO" id="GO:0003677">
    <property type="term" value="F:DNA binding"/>
    <property type="evidence" value="ECO:0007669"/>
    <property type="project" value="UniProtKB-KW"/>
</dbReference>